<evidence type="ECO:0000256" key="4">
    <source>
        <dbReference type="ARBA" id="ARBA00016902"/>
    </source>
</evidence>
<dbReference type="EMBL" id="META01000003">
    <property type="protein sequence ID" value="OGB74355.1"/>
    <property type="molecule type" value="Genomic_DNA"/>
</dbReference>
<keyword evidence="7 11" id="KW-0143">Chaperone</keyword>
<comment type="domain">
    <text evidence="11">Consists of 3 domains; the N-terminus binds the ribosome, the middle domain has PPIase activity, while the C-terminus has intrinsic chaperone activity on its own.</text>
</comment>
<dbReference type="SUPFAM" id="SSF54534">
    <property type="entry name" value="FKBP-like"/>
    <property type="match status" value="1"/>
</dbReference>
<dbReference type="HAMAP" id="MF_00303">
    <property type="entry name" value="Trigger_factor_Tig"/>
    <property type="match status" value="1"/>
</dbReference>
<keyword evidence="8 11" id="KW-0413">Isomerase</keyword>
<dbReference type="GO" id="GO:0043022">
    <property type="term" value="F:ribosome binding"/>
    <property type="evidence" value="ECO:0007669"/>
    <property type="project" value="TreeGrafter"/>
</dbReference>
<evidence type="ECO:0000256" key="2">
    <source>
        <dbReference type="ARBA" id="ARBA00005464"/>
    </source>
</evidence>
<dbReference type="GO" id="GO:0015031">
    <property type="term" value="P:protein transport"/>
    <property type="evidence" value="ECO:0007669"/>
    <property type="project" value="UniProtKB-UniRule"/>
</dbReference>
<reference evidence="15 16" key="1">
    <citation type="journal article" date="2016" name="Nat. Commun.">
        <title>Thousands of microbial genomes shed light on interconnected biogeochemical processes in an aquifer system.</title>
        <authorList>
            <person name="Anantharaman K."/>
            <person name="Brown C.T."/>
            <person name="Hug L.A."/>
            <person name="Sharon I."/>
            <person name="Castelle C.J."/>
            <person name="Probst A.J."/>
            <person name="Thomas B.C."/>
            <person name="Singh A."/>
            <person name="Wilkins M.J."/>
            <person name="Karaoz U."/>
            <person name="Brodie E.L."/>
            <person name="Williams K.H."/>
            <person name="Hubbard S.S."/>
            <person name="Banfield J.F."/>
        </authorList>
    </citation>
    <scope>NUCLEOTIDE SEQUENCE [LARGE SCALE GENOMIC DNA]</scope>
</reference>
<dbReference type="GO" id="GO:0043335">
    <property type="term" value="P:protein unfolding"/>
    <property type="evidence" value="ECO:0007669"/>
    <property type="project" value="TreeGrafter"/>
</dbReference>
<dbReference type="InterPro" id="IPR046357">
    <property type="entry name" value="PPIase_dom_sf"/>
</dbReference>
<protein>
    <recommendedName>
        <fullName evidence="4 11">Trigger factor</fullName>
        <shortName evidence="11">TF</shortName>
        <ecNumber evidence="3 11">5.2.1.8</ecNumber>
    </recommendedName>
    <alternativeName>
        <fullName evidence="10 11">PPIase</fullName>
    </alternativeName>
</protein>
<dbReference type="NCBIfam" id="TIGR00115">
    <property type="entry name" value="tig"/>
    <property type="match status" value="1"/>
</dbReference>
<comment type="similarity">
    <text evidence="2 11 13">Belongs to the FKBP-type PPIase family. Tig subfamily.</text>
</comment>
<evidence type="ECO:0000256" key="7">
    <source>
        <dbReference type="ARBA" id="ARBA00023186"/>
    </source>
</evidence>
<organism evidence="15 16">
    <name type="scientific">candidate division Kazan bacterium RBG_13_50_9</name>
    <dbReference type="NCBI Taxonomy" id="1798535"/>
    <lineage>
        <taxon>Bacteria</taxon>
        <taxon>Bacteria division Kazan-3B-28</taxon>
    </lineage>
</organism>
<feature type="domain" description="PPIase FKBP-type" evidence="14">
    <location>
        <begin position="161"/>
        <end position="221"/>
    </location>
</feature>
<evidence type="ECO:0000256" key="6">
    <source>
        <dbReference type="ARBA" id="ARBA00023110"/>
    </source>
</evidence>
<dbReference type="InterPro" id="IPR008881">
    <property type="entry name" value="Trigger_fac_ribosome-bd_bac"/>
</dbReference>
<keyword evidence="9 11" id="KW-0131">Cell cycle</keyword>
<dbReference type="InterPro" id="IPR008880">
    <property type="entry name" value="Trigger_fac_C"/>
</dbReference>
<dbReference type="SUPFAM" id="SSF102735">
    <property type="entry name" value="Trigger factor ribosome-binding domain"/>
    <property type="match status" value="1"/>
</dbReference>
<dbReference type="InterPro" id="IPR037041">
    <property type="entry name" value="Trigger_fac_C_sf"/>
</dbReference>
<evidence type="ECO:0000256" key="9">
    <source>
        <dbReference type="ARBA" id="ARBA00023306"/>
    </source>
</evidence>
<dbReference type="GO" id="GO:0051083">
    <property type="term" value="P:'de novo' cotranslational protein folding"/>
    <property type="evidence" value="ECO:0007669"/>
    <property type="project" value="TreeGrafter"/>
</dbReference>
<dbReference type="PIRSF" id="PIRSF003095">
    <property type="entry name" value="Trigger_factor"/>
    <property type="match status" value="1"/>
</dbReference>
<dbReference type="Gene3D" id="3.30.70.1050">
    <property type="entry name" value="Trigger factor ribosome-binding domain"/>
    <property type="match status" value="1"/>
</dbReference>
<evidence type="ECO:0000256" key="3">
    <source>
        <dbReference type="ARBA" id="ARBA00013194"/>
    </source>
</evidence>
<dbReference type="InterPro" id="IPR001179">
    <property type="entry name" value="PPIase_FKBP_dom"/>
</dbReference>
<evidence type="ECO:0000259" key="14">
    <source>
        <dbReference type="PROSITE" id="PS50059"/>
    </source>
</evidence>
<dbReference type="InterPro" id="IPR005215">
    <property type="entry name" value="Trig_fac"/>
</dbReference>
<evidence type="ECO:0000313" key="15">
    <source>
        <dbReference type="EMBL" id="OGB74355.1"/>
    </source>
</evidence>
<evidence type="ECO:0000256" key="12">
    <source>
        <dbReference type="PROSITE-ProRule" id="PRU00277"/>
    </source>
</evidence>
<dbReference type="PROSITE" id="PS50059">
    <property type="entry name" value="FKBP_PPIASE"/>
    <property type="match status" value="1"/>
</dbReference>
<dbReference type="GO" id="GO:0003755">
    <property type="term" value="F:peptidyl-prolyl cis-trans isomerase activity"/>
    <property type="evidence" value="ECO:0007669"/>
    <property type="project" value="UniProtKB-UniRule"/>
</dbReference>
<keyword evidence="11" id="KW-0963">Cytoplasm</keyword>
<evidence type="ECO:0000256" key="8">
    <source>
        <dbReference type="ARBA" id="ARBA00023235"/>
    </source>
</evidence>
<comment type="catalytic activity">
    <reaction evidence="1 11 12">
        <text>[protein]-peptidylproline (omega=180) = [protein]-peptidylproline (omega=0)</text>
        <dbReference type="Rhea" id="RHEA:16237"/>
        <dbReference type="Rhea" id="RHEA-COMP:10747"/>
        <dbReference type="Rhea" id="RHEA-COMP:10748"/>
        <dbReference type="ChEBI" id="CHEBI:83833"/>
        <dbReference type="ChEBI" id="CHEBI:83834"/>
        <dbReference type="EC" id="5.2.1.8"/>
    </reaction>
</comment>
<dbReference type="Pfam" id="PF00254">
    <property type="entry name" value="FKBP_C"/>
    <property type="match status" value="1"/>
</dbReference>
<dbReference type="PANTHER" id="PTHR30560:SF3">
    <property type="entry name" value="TRIGGER FACTOR-LIKE PROTEIN TIG, CHLOROPLASTIC"/>
    <property type="match status" value="1"/>
</dbReference>
<evidence type="ECO:0000256" key="10">
    <source>
        <dbReference type="ARBA" id="ARBA00029986"/>
    </source>
</evidence>
<name>A0A1F4NSC3_UNCK3</name>
<dbReference type="InterPro" id="IPR036611">
    <property type="entry name" value="Trigger_fac_ribosome-bd_sf"/>
</dbReference>
<gene>
    <name evidence="11" type="primary">tig</name>
    <name evidence="15" type="ORF">A2V68_01235</name>
</gene>
<evidence type="ECO:0000256" key="11">
    <source>
        <dbReference type="HAMAP-Rule" id="MF_00303"/>
    </source>
</evidence>
<dbReference type="SUPFAM" id="SSF109998">
    <property type="entry name" value="Triger factor/SurA peptide-binding domain-like"/>
    <property type="match status" value="1"/>
</dbReference>
<proteinExistence type="inferred from homology"/>
<dbReference type="STRING" id="1798535.A2V68_01235"/>
<comment type="function">
    <text evidence="11">Involved in protein export. Acts as a chaperone by maintaining the newly synthesized protein in an open conformation. Functions as a peptidyl-prolyl cis-trans isomerase.</text>
</comment>
<dbReference type="FunFam" id="3.10.50.40:FF:000001">
    <property type="entry name" value="Trigger factor"/>
    <property type="match status" value="1"/>
</dbReference>
<evidence type="ECO:0000313" key="16">
    <source>
        <dbReference type="Proteomes" id="UP000176651"/>
    </source>
</evidence>
<dbReference type="Pfam" id="PF05698">
    <property type="entry name" value="Trigger_C"/>
    <property type="match status" value="1"/>
</dbReference>
<accession>A0A1F4NSC3</accession>
<evidence type="ECO:0000256" key="13">
    <source>
        <dbReference type="RuleBase" id="RU003914"/>
    </source>
</evidence>
<dbReference type="GO" id="GO:0051301">
    <property type="term" value="P:cell division"/>
    <property type="evidence" value="ECO:0007669"/>
    <property type="project" value="UniProtKB-KW"/>
</dbReference>
<sequence length="426" mass="48029">MKTQVNKDKAKVKLEISLDAAEWQEVLAKAAESVSRSAEIKGFRKGKAPLEVIVSQVGETRVVSEATEVAINRFYAAALHEHGLVPLTAPNISVESVSIDSPLKFTAEITVMPEVSLGDYKKIRVKKHEIKIDQEQTEKVLKSFQRRAAEFKPIARAAKSGDWVEIDFMGKVDGKPFEGGESKNHPLIIGDGVFLPDFETALVGFKAGDEKTFTITFPKDYPQDKLAGKPVEFQVKLHQVKEVKLPPIDDELAKKSGPFATLAELRADVEKWAREEKTKMLRQQEQEEALEQLIKLTEVDVPDELVDQELSAMIHDLAHQLTHQNLTLADYLKKNDLTEEKLRGQWQPTAKKRVLAGLALNAFQRQEGIEATNEEVDEDIKRMQAMYPSEKDKIKEKYQSEAERRRLKHLLSGQKALERLSELATS</sequence>
<dbReference type="AlphaFoldDB" id="A0A1F4NSC3"/>
<evidence type="ECO:0000256" key="5">
    <source>
        <dbReference type="ARBA" id="ARBA00022618"/>
    </source>
</evidence>
<dbReference type="InterPro" id="IPR027304">
    <property type="entry name" value="Trigger_fact/SurA_dom_sf"/>
</dbReference>
<dbReference type="PANTHER" id="PTHR30560">
    <property type="entry name" value="TRIGGER FACTOR CHAPERONE AND PEPTIDYL-PROLYL CIS/TRANS ISOMERASE"/>
    <property type="match status" value="1"/>
</dbReference>
<dbReference type="Proteomes" id="UP000176651">
    <property type="component" value="Unassembled WGS sequence"/>
</dbReference>
<dbReference type="GO" id="GO:0044183">
    <property type="term" value="F:protein folding chaperone"/>
    <property type="evidence" value="ECO:0007669"/>
    <property type="project" value="TreeGrafter"/>
</dbReference>
<evidence type="ECO:0000256" key="1">
    <source>
        <dbReference type="ARBA" id="ARBA00000971"/>
    </source>
</evidence>
<dbReference type="Pfam" id="PF05697">
    <property type="entry name" value="Trigger_N"/>
    <property type="match status" value="1"/>
</dbReference>
<keyword evidence="5 11" id="KW-0132">Cell division</keyword>
<comment type="subcellular location">
    <subcellularLocation>
        <location evidence="11">Cytoplasm</location>
    </subcellularLocation>
    <text evidence="11">About half TF is bound to the ribosome near the polypeptide exit tunnel while the other half is free in the cytoplasm.</text>
</comment>
<dbReference type="GO" id="GO:0005737">
    <property type="term" value="C:cytoplasm"/>
    <property type="evidence" value="ECO:0007669"/>
    <property type="project" value="UniProtKB-SubCell"/>
</dbReference>
<dbReference type="Gene3D" id="3.10.50.40">
    <property type="match status" value="1"/>
</dbReference>
<keyword evidence="6 11" id="KW-0697">Rotamase</keyword>
<dbReference type="EC" id="5.2.1.8" evidence="3 11"/>
<comment type="caution">
    <text evidence="15">The sequence shown here is derived from an EMBL/GenBank/DDBJ whole genome shotgun (WGS) entry which is preliminary data.</text>
</comment>
<dbReference type="Gene3D" id="1.10.3120.10">
    <property type="entry name" value="Trigger factor, C-terminal domain"/>
    <property type="match status" value="1"/>
</dbReference>